<name>A0A2N5RXY4_9BASI</name>
<organism evidence="2 3">
    <name type="scientific">Puccinia coronata f. sp. avenae</name>
    <dbReference type="NCBI Taxonomy" id="200324"/>
    <lineage>
        <taxon>Eukaryota</taxon>
        <taxon>Fungi</taxon>
        <taxon>Dikarya</taxon>
        <taxon>Basidiomycota</taxon>
        <taxon>Pucciniomycotina</taxon>
        <taxon>Pucciniomycetes</taxon>
        <taxon>Pucciniales</taxon>
        <taxon>Pucciniaceae</taxon>
        <taxon>Puccinia</taxon>
    </lineage>
</organism>
<dbReference type="Proteomes" id="UP000235388">
    <property type="component" value="Unassembled WGS sequence"/>
</dbReference>
<comment type="caution">
    <text evidence="2">The sequence shown here is derived from an EMBL/GenBank/DDBJ whole genome shotgun (WGS) entry which is preliminary data.</text>
</comment>
<accession>A0A2N5RXY4</accession>
<feature type="region of interest" description="Disordered" evidence="1">
    <location>
        <begin position="75"/>
        <end position="100"/>
    </location>
</feature>
<evidence type="ECO:0000313" key="2">
    <source>
        <dbReference type="EMBL" id="PLW05824.1"/>
    </source>
</evidence>
<gene>
    <name evidence="2" type="ORF">PCANC_25753</name>
</gene>
<sequence>MNQSLRLDYFHPIGNKVFYVIQPKPSQEKLSPRGNLGTLIGHNDKIGSWKILTEDKKILDTKYVKFLKYSENKESNKTDLSIEEEDSESVLDPEDETLKVDSDDQDKNLLEEGGSVISSDNKEITETLIPTVASTQTLQEQNGKVKPIKCTHLASDPLSYKKAIGSKELSLGKAVAGEELASIDHHEVLAPQITSFQLTIFQLLSPNLLPTPLFKTHSTSTSSQPS</sequence>
<dbReference type="EMBL" id="PGCJ01001385">
    <property type="protein sequence ID" value="PLW05824.1"/>
    <property type="molecule type" value="Genomic_DNA"/>
</dbReference>
<proteinExistence type="predicted"/>
<feature type="compositionally biased region" description="Acidic residues" evidence="1">
    <location>
        <begin position="81"/>
        <end position="95"/>
    </location>
</feature>
<reference evidence="2 3" key="1">
    <citation type="submission" date="2017-11" db="EMBL/GenBank/DDBJ databases">
        <title>De novo assembly and phasing of dikaryotic genomes from two isolates of Puccinia coronata f. sp. avenae, the causal agent of oat crown rust.</title>
        <authorList>
            <person name="Miller M.E."/>
            <person name="Zhang Y."/>
            <person name="Omidvar V."/>
            <person name="Sperschneider J."/>
            <person name="Schwessinger B."/>
            <person name="Raley C."/>
            <person name="Palmer J.M."/>
            <person name="Garnica D."/>
            <person name="Upadhyaya N."/>
            <person name="Rathjen J."/>
            <person name="Taylor J.M."/>
            <person name="Park R.F."/>
            <person name="Dodds P.N."/>
            <person name="Hirsch C.D."/>
            <person name="Kianian S.F."/>
            <person name="Figueroa M."/>
        </authorList>
    </citation>
    <scope>NUCLEOTIDE SEQUENCE [LARGE SCALE GENOMIC DNA]</scope>
    <source>
        <strain evidence="2">12NC29</strain>
    </source>
</reference>
<evidence type="ECO:0000256" key="1">
    <source>
        <dbReference type="SAM" id="MobiDB-lite"/>
    </source>
</evidence>
<keyword evidence="3" id="KW-1185">Reference proteome</keyword>
<protein>
    <submittedName>
        <fullName evidence="2">Uncharacterized protein</fullName>
    </submittedName>
</protein>
<evidence type="ECO:0000313" key="3">
    <source>
        <dbReference type="Proteomes" id="UP000235388"/>
    </source>
</evidence>
<dbReference type="OrthoDB" id="2507228at2759"/>
<dbReference type="AlphaFoldDB" id="A0A2N5RXY4"/>